<dbReference type="PROSITE" id="PS50893">
    <property type="entry name" value="ABC_TRANSPORTER_2"/>
    <property type="match status" value="1"/>
</dbReference>
<dbReference type="RefSeq" id="WP_028984285.1">
    <property type="nucleotide sequence ID" value="NZ_AP021853.1"/>
</dbReference>
<comment type="similarity">
    <text evidence="1">Belongs to the ABC transporter superfamily.</text>
</comment>
<dbReference type="EMBL" id="AP021853">
    <property type="protein sequence ID" value="BBN97898.1"/>
    <property type="molecule type" value="Genomic_DNA"/>
</dbReference>
<evidence type="ECO:0000259" key="5">
    <source>
        <dbReference type="PROSITE" id="PS50893"/>
    </source>
</evidence>
<dbReference type="InterPro" id="IPR003593">
    <property type="entry name" value="AAA+_ATPase"/>
</dbReference>
<dbReference type="AlphaFoldDB" id="A0A410D6C9"/>
<evidence type="ECO:0000313" key="8">
    <source>
        <dbReference type="Proteomes" id="UP000285882"/>
    </source>
</evidence>
<keyword evidence="2" id="KW-0813">Transport</keyword>
<dbReference type="EMBL" id="CP025688">
    <property type="protein sequence ID" value="QAA21636.1"/>
    <property type="molecule type" value="Genomic_DNA"/>
</dbReference>
<dbReference type="Proteomes" id="UP000285882">
    <property type="component" value="Chromosome"/>
</dbReference>
<dbReference type="InterPro" id="IPR013563">
    <property type="entry name" value="Oligopep_ABC_C"/>
</dbReference>
<evidence type="ECO:0000256" key="4">
    <source>
        <dbReference type="ARBA" id="ARBA00022840"/>
    </source>
</evidence>
<sequence>MSSELVQVKNLNVTFTKKRGFLKHHSDETKAVNNVNLSVKEGETLGIVGESGCGKSTLARTLLTLQKPTSGTVLFKGEDIFQYTHAEKHKFRKDVQMIFQDPFSSLNPRMSVGEIIAAPLKAFGYPKEAIKKNVRTLMDLVGIDPKYANRLPHEFSGGQCQRIGIARAIALKPKLIVCDEPVSALDVSIQAQIINLLKDLQKEFNLTYLFISHDLSVVKNIADRIAVIYLGQVKELASNESFFTHPSHPYTNKLLSVIPIPDPKTAKTRTWAFVKEDQPSLITHSSGCAFYPRCPIAQDYCKTHDPELTQLAEHHDVACFYPMNQGTR</sequence>
<dbReference type="SUPFAM" id="SSF52540">
    <property type="entry name" value="P-loop containing nucleoside triphosphate hydrolases"/>
    <property type="match status" value="1"/>
</dbReference>
<dbReference type="PROSITE" id="PS00211">
    <property type="entry name" value="ABC_TRANSPORTER_1"/>
    <property type="match status" value="1"/>
</dbReference>
<dbReference type="Pfam" id="PF00005">
    <property type="entry name" value="ABC_tran"/>
    <property type="match status" value="1"/>
</dbReference>
<proteinExistence type="inferred from homology"/>
<dbReference type="GO" id="GO:0015833">
    <property type="term" value="P:peptide transport"/>
    <property type="evidence" value="ECO:0007669"/>
    <property type="project" value="InterPro"/>
</dbReference>
<dbReference type="InterPro" id="IPR003439">
    <property type="entry name" value="ABC_transporter-like_ATP-bd"/>
</dbReference>
<dbReference type="InterPro" id="IPR027417">
    <property type="entry name" value="P-loop_NTPase"/>
</dbReference>
<keyword evidence="4 6" id="KW-0067">ATP-binding</keyword>
<dbReference type="Proteomes" id="UP000326951">
    <property type="component" value="Chromosome"/>
</dbReference>
<evidence type="ECO:0000256" key="2">
    <source>
        <dbReference type="ARBA" id="ARBA00022448"/>
    </source>
</evidence>
<evidence type="ECO:0000256" key="1">
    <source>
        <dbReference type="ARBA" id="ARBA00005417"/>
    </source>
</evidence>
<protein>
    <submittedName>
        <fullName evidence="6">ABC transporter ATP-binding protein</fullName>
    </submittedName>
</protein>
<reference evidence="7 8" key="1">
    <citation type="submission" date="2018-01" db="EMBL/GenBank/DDBJ databases">
        <title>Complete genome sequencing of Sporolactobacillus terrae DLG3.</title>
        <authorList>
            <person name="Nam Y.-D."/>
            <person name="Kang J."/>
            <person name="Chung W.-H."/>
        </authorList>
    </citation>
    <scope>NUCLEOTIDE SEQUENCE [LARGE SCALE GENOMIC DNA]</scope>
    <source>
        <strain evidence="7 8">DLG3</strain>
    </source>
</reference>
<dbReference type="GO" id="GO:0016887">
    <property type="term" value="F:ATP hydrolysis activity"/>
    <property type="evidence" value="ECO:0007669"/>
    <property type="project" value="InterPro"/>
</dbReference>
<feature type="domain" description="ABC transporter" evidence="5">
    <location>
        <begin position="8"/>
        <end position="255"/>
    </location>
</feature>
<evidence type="ECO:0000313" key="9">
    <source>
        <dbReference type="Proteomes" id="UP000326951"/>
    </source>
</evidence>
<dbReference type="SMART" id="SM00382">
    <property type="entry name" value="AAA"/>
    <property type="match status" value="1"/>
</dbReference>
<dbReference type="Pfam" id="PF08352">
    <property type="entry name" value="oligo_HPY"/>
    <property type="match status" value="1"/>
</dbReference>
<dbReference type="InterPro" id="IPR050319">
    <property type="entry name" value="ABC_transp_ATP-bind"/>
</dbReference>
<accession>A0A410D6C9</accession>
<dbReference type="Gene3D" id="3.40.50.300">
    <property type="entry name" value="P-loop containing nucleotide triphosphate hydrolases"/>
    <property type="match status" value="1"/>
</dbReference>
<keyword evidence="8" id="KW-1185">Reference proteome</keyword>
<dbReference type="STRING" id="1449983.GCA_000647835_03137"/>
<organism evidence="6 9">
    <name type="scientific">Sporolactobacillus terrae</name>
    <dbReference type="NCBI Taxonomy" id="269673"/>
    <lineage>
        <taxon>Bacteria</taxon>
        <taxon>Bacillati</taxon>
        <taxon>Bacillota</taxon>
        <taxon>Bacilli</taxon>
        <taxon>Bacillales</taxon>
        <taxon>Sporolactobacillaceae</taxon>
        <taxon>Sporolactobacillus</taxon>
    </lineage>
</organism>
<dbReference type="GO" id="GO:0005524">
    <property type="term" value="F:ATP binding"/>
    <property type="evidence" value="ECO:0007669"/>
    <property type="project" value="UniProtKB-KW"/>
</dbReference>
<evidence type="ECO:0000313" key="7">
    <source>
        <dbReference type="EMBL" id="QAA21636.1"/>
    </source>
</evidence>
<evidence type="ECO:0000256" key="3">
    <source>
        <dbReference type="ARBA" id="ARBA00022741"/>
    </source>
</evidence>
<dbReference type="PANTHER" id="PTHR43776">
    <property type="entry name" value="TRANSPORT ATP-BINDING PROTEIN"/>
    <property type="match status" value="1"/>
</dbReference>
<dbReference type="NCBIfam" id="TIGR01727">
    <property type="entry name" value="oligo_HPY"/>
    <property type="match status" value="1"/>
</dbReference>
<evidence type="ECO:0000313" key="6">
    <source>
        <dbReference type="EMBL" id="BBN97898.1"/>
    </source>
</evidence>
<dbReference type="InterPro" id="IPR017871">
    <property type="entry name" value="ABC_transporter-like_CS"/>
</dbReference>
<dbReference type="GO" id="GO:0055085">
    <property type="term" value="P:transmembrane transport"/>
    <property type="evidence" value="ECO:0007669"/>
    <property type="project" value="UniProtKB-ARBA"/>
</dbReference>
<dbReference type="CDD" id="cd03257">
    <property type="entry name" value="ABC_NikE_OppD_transporters"/>
    <property type="match status" value="1"/>
</dbReference>
<gene>
    <name evidence="7" type="ORF">C0674_02820</name>
    <name evidence="6" type="ORF">St703_06030</name>
</gene>
<keyword evidence="3" id="KW-0547">Nucleotide-binding</keyword>
<reference evidence="6 9" key="2">
    <citation type="submission" date="2019-09" db="EMBL/GenBank/DDBJ databases">
        <title>Complete genome sequence of Sporolactobacillus terrae 70-3.</title>
        <authorList>
            <person name="Tanaka N."/>
            <person name="Shiwa Y."/>
            <person name="Fujita N."/>
            <person name="Tanasupawat S."/>
        </authorList>
    </citation>
    <scope>NUCLEOTIDE SEQUENCE [LARGE SCALE GENOMIC DNA]</scope>
    <source>
        <strain evidence="6 9">70-3</strain>
    </source>
</reference>
<name>A0A410D6C9_9BACL</name>
<dbReference type="FunFam" id="3.40.50.300:FF:000016">
    <property type="entry name" value="Oligopeptide ABC transporter ATP-binding component"/>
    <property type="match status" value="1"/>
</dbReference>